<dbReference type="CTD" id="179055"/>
<dbReference type="Bgee" id="WBGene00020425">
    <property type="expression patterns" value="Expressed in adult organism and 4 other cell types or tissues"/>
</dbReference>
<dbReference type="GeneID" id="179055"/>
<evidence type="ECO:0000259" key="10">
    <source>
        <dbReference type="PROSITE" id="PS50192"/>
    </source>
</evidence>
<dbReference type="KEGG" id="cel:CELE_T10H9.3"/>
<dbReference type="HOGENOM" id="CLU_662652_0_0_1"/>
<keyword evidence="4 9" id="KW-0812">Transmembrane</keyword>
<dbReference type="Reactome" id="R-CEL-6811434">
    <property type="pathway name" value="COPI-dependent Golgi-to-ER retrograde traffic"/>
</dbReference>
<reference evidence="11 12" key="1">
    <citation type="journal article" date="1998" name="Science">
        <title>Genome sequence of the nematode C. elegans: a platform for investigating biology.</title>
        <authorList>
            <consortium name="The C. elegans sequencing consortium"/>
            <person name="Sulson J.E."/>
            <person name="Waterston R."/>
        </authorList>
    </citation>
    <scope>NUCLEOTIDE SEQUENCE [LARGE SCALE GENOMIC DNA]</scope>
    <source>
        <strain evidence="11 12">Bristol N2</strain>
    </source>
</reference>
<dbReference type="Gene3D" id="1.20.5.110">
    <property type="match status" value="1"/>
</dbReference>
<evidence type="ECO:0000256" key="9">
    <source>
        <dbReference type="SAM" id="Phobius"/>
    </source>
</evidence>
<keyword evidence="3" id="KW-0813">Transport</keyword>
<dbReference type="WormBase" id="T10H9.3">
    <property type="protein sequence ID" value="CE18251"/>
    <property type="gene ID" value="WBGene00020425"/>
    <property type="gene designation" value="syx-18"/>
</dbReference>
<sequence>MTIFQPPFIDRSQQFKELATSIEQKHIRRHNKPPGDYRRDENRPSPAFTNISNVALSFGAEMYLFRKMLADHSQDYIFASRAYSKMSPMERESFDEDVKDKLTQFHSINVQLGHRVNSSDGLRNATERSHLSRVQEGLTVYLKQIIAMVSLLKKEHLQRLHAKSKSQNLMKIAQEAGHVYKYHRGLEELVHGSELEFSDKLTHKLREIQAKHPCMQYIPEEVNSDYYLVEEKSNVKIQKEDLLDGEDAGWDGIDELDVLIVPQDKPVQNRASPIIFKEEVRNRRRDVGGGYDAERESYEKWRDEQGEQFAVEFQQQAELRKKEFVKEDQDDEILKLQQHLTEIASLHTVFSEKVLEQDRDVELIHDHALHTTENITDGNEWIRKAITNSGKQRAFLLFSIVVLSFALLFIDWYNP</sequence>
<dbReference type="GO" id="GO:0006890">
    <property type="term" value="P:retrograde vesicle-mediated transport, Golgi to endoplasmic reticulum"/>
    <property type="evidence" value="ECO:0000318"/>
    <property type="project" value="GO_Central"/>
</dbReference>
<evidence type="ECO:0000313" key="13">
    <source>
        <dbReference type="WormBase" id="T10H9.3"/>
    </source>
</evidence>
<evidence type="ECO:0000256" key="4">
    <source>
        <dbReference type="ARBA" id="ARBA00022692"/>
    </source>
</evidence>
<keyword evidence="5" id="KW-0653">Protein transport</keyword>
<dbReference type="PANTHER" id="PTHR15959:SF0">
    <property type="entry name" value="SYNTAXIN-18"/>
    <property type="match status" value="1"/>
</dbReference>
<dbReference type="EMBL" id="BX284605">
    <property type="protein sequence ID" value="CCD71210.1"/>
    <property type="molecule type" value="Genomic_DNA"/>
</dbReference>
<dbReference type="IntAct" id="O76413">
    <property type="interactions" value="1"/>
</dbReference>
<comment type="subcellular location">
    <subcellularLocation>
        <location evidence="1">Membrane</location>
        <topology evidence="1">Single-pass type IV membrane protein</topology>
    </subcellularLocation>
</comment>
<dbReference type="eggNOG" id="KOG3894">
    <property type="taxonomic scope" value="Eukaryota"/>
</dbReference>
<dbReference type="FunCoup" id="O76413">
    <property type="interactions" value="109"/>
</dbReference>
<proteinExistence type="evidence at protein level"/>
<dbReference type="OMA" id="RRHNEKP"/>
<protein>
    <submittedName>
        <fullName evidence="11">t-SNARE coiled-coil homology domain-containing protein</fullName>
    </submittedName>
</protein>
<keyword evidence="7" id="KW-0175">Coiled coil</keyword>
<evidence type="ECO:0000256" key="5">
    <source>
        <dbReference type="ARBA" id="ARBA00022927"/>
    </source>
</evidence>
<dbReference type="DIP" id="DIP-25036N"/>
<dbReference type="UCSC" id="T10H9.3">
    <property type="organism name" value="c. elegans"/>
</dbReference>
<name>O76413_CAEEL</name>
<dbReference type="PANTHER" id="PTHR15959">
    <property type="entry name" value="SYNTAXIN-18"/>
    <property type="match status" value="1"/>
</dbReference>
<keyword evidence="14" id="KW-1267">Proteomics identification</keyword>
<evidence type="ECO:0007829" key="14">
    <source>
        <dbReference type="PeptideAtlas" id="O76413"/>
    </source>
</evidence>
<dbReference type="GO" id="GO:0031201">
    <property type="term" value="C:SNARE complex"/>
    <property type="evidence" value="ECO:0000318"/>
    <property type="project" value="GO_Central"/>
</dbReference>
<evidence type="ECO:0000256" key="6">
    <source>
        <dbReference type="ARBA" id="ARBA00022989"/>
    </source>
</evidence>
<dbReference type="InterPro" id="IPR000727">
    <property type="entry name" value="T_SNARE_dom"/>
</dbReference>
<evidence type="ECO:0000256" key="1">
    <source>
        <dbReference type="ARBA" id="ARBA00004211"/>
    </source>
</evidence>
<feature type="transmembrane region" description="Helical" evidence="9">
    <location>
        <begin position="394"/>
        <end position="413"/>
    </location>
</feature>
<comment type="similarity">
    <text evidence="2">Belongs to the syntaxin family.</text>
</comment>
<dbReference type="AGR" id="WB:WBGene00020425"/>
<evidence type="ECO:0000313" key="11">
    <source>
        <dbReference type="EMBL" id="CCD71210.1"/>
    </source>
</evidence>
<dbReference type="PROSITE" id="PS50192">
    <property type="entry name" value="T_SNARE"/>
    <property type="match status" value="1"/>
</dbReference>
<dbReference type="PeptideAtlas" id="O76413"/>
<dbReference type="GO" id="GO:0015031">
    <property type="term" value="P:protein transport"/>
    <property type="evidence" value="ECO:0007669"/>
    <property type="project" value="UniProtKB-KW"/>
</dbReference>
<dbReference type="InParanoid" id="O76413"/>
<dbReference type="PhylomeDB" id="O76413"/>
<dbReference type="PaxDb" id="6239-T10H9.3"/>
<evidence type="ECO:0000256" key="2">
    <source>
        <dbReference type="ARBA" id="ARBA00009063"/>
    </source>
</evidence>
<dbReference type="PRO" id="PR:O76413"/>
<evidence type="ECO:0000256" key="3">
    <source>
        <dbReference type="ARBA" id="ARBA00022448"/>
    </source>
</evidence>
<dbReference type="GO" id="GO:0005783">
    <property type="term" value="C:endoplasmic reticulum"/>
    <property type="evidence" value="ECO:0000318"/>
    <property type="project" value="GO_Central"/>
</dbReference>
<keyword evidence="6 9" id="KW-1133">Transmembrane helix</keyword>
<dbReference type="AlphaFoldDB" id="O76413"/>
<evidence type="ECO:0000256" key="7">
    <source>
        <dbReference type="ARBA" id="ARBA00023054"/>
    </source>
</evidence>
<organism evidence="11 12">
    <name type="scientific">Caenorhabditis elegans</name>
    <dbReference type="NCBI Taxonomy" id="6239"/>
    <lineage>
        <taxon>Eukaryota</taxon>
        <taxon>Metazoa</taxon>
        <taxon>Ecdysozoa</taxon>
        <taxon>Nematoda</taxon>
        <taxon>Chromadorea</taxon>
        <taxon>Rhabditida</taxon>
        <taxon>Rhabditina</taxon>
        <taxon>Rhabditomorpha</taxon>
        <taxon>Rhabditoidea</taxon>
        <taxon>Rhabditidae</taxon>
        <taxon>Peloderinae</taxon>
        <taxon>Caenorhabditis</taxon>
    </lineage>
</organism>
<keyword evidence="12" id="KW-1185">Reference proteome</keyword>
<gene>
    <name evidence="11 13" type="primary">syx-18</name>
    <name evidence="11" type="ORF">CELE_T10H9.3</name>
    <name evidence="13" type="ORF">T10H9.3</name>
</gene>
<evidence type="ECO:0000313" key="12">
    <source>
        <dbReference type="Proteomes" id="UP000001940"/>
    </source>
</evidence>
<dbReference type="OrthoDB" id="342981at2759"/>
<accession>O76413</accession>
<dbReference type="PIR" id="T33238">
    <property type="entry name" value="T33238"/>
</dbReference>
<keyword evidence="8 9" id="KW-0472">Membrane</keyword>
<dbReference type="STRING" id="6239.T10H9.3.1"/>
<evidence type="ECO:0000256" key="8">
    <source>
        <dbReference type="ARBA" id="ARBA00023136"/>
    </source>
</evidence>
<feature type="domain" description="T-SNARE coiled-coil homology" evidence="10">
    <location>
        <begin position="323"/>
        <end position="385"/>
    </location>
</feature>
<dbReference type="Proteomes" id="UP000001940">
    <property type="component" value="Chromosome V"/>
</dbReference>
<dbReference type="SMR" id="O76413"/>
<dbReference type="RefSeq" id="NP_504687.1">
    <property type="nucleotide sequence ID" value="NM_072286.6"/>
</dbReference>
<dbReference type="SUPFAM" id="SSF58038">
    <property type="entry name" value="SNARE fusion complex"/>
    <property type="match status" value="1"/>
</dbReference>